<accession>A0A1I3KMH3</accession>
<dbReference type="AlphaFoldDB" id="A0A1I3KMH3"/>
<evidence type="ECO:0000313" key="1">
    <source>
        <dbReference type="EMBL" id="SFI73701.1"/>
    </source>
</evidence>
<sequence length="242" mass="26963">MTTTALPVFYKQPRPLRAEQDASLGLAEASDYRFATASNSVPLVAAEFTQVCKHYPIVFAEGEKPQPVALLGLRNGENLFVSEQGQWQASYVPAYVRRYPFIFMENSDKSEYTLCIDEAAAGVSQEGGRPLFEDGKPTALVENALAFCRDYQGHHVFTNGFVEALVEAGLLNDNRADVTLATGEKLSMGGFKVIDETRFNQLPAETLVLWRERGWLHLVYCHFISMSNWAELIDLTTARSQA</sequence>
<dbReference type="EMBL" id="FORC01000002">
    <property type="protein sequence ID" value="SFI73701.1"/>
    <property type="molecule type" value="Genomic_DNA"/>
</dbReference>
<dbReference type="Proteomes" id="UP000183018">
    <property type="component" value="Unassembled WGS sequence"/>
</dbReference>
<proteinExistence type="predicted"/>
<dbReference type="RefSeq" id="WP_074884242.1">
    <property type="nucleotide sequence ID" value="NZ_FORC01000002.1"/>
</dbReference>
<protein>
    <submittedName>
        <fullName evidence="1">SapC protein</fullName>
    </submittedName>
</protein>
<dbReference type="InterPro" id="IPR010836">
    <property type="entry name" value="SapC"/>
</dbReference>
<name>A0A1I3KMH3_9GAMM</name>
<keyword evidence="2" id="KW-1185">Reference proteome</keyword>
<dbReference type="OrthoDB" id="9806524at2"/>
<organism evidence="1 2">
    <name type="scientific">Phytopseudomonas argentinensis</name>
    <dbReference type="NCBI Taxonomy" id="289370"/>
    <lineage>
        <taxon>Bacteria</taxon>
        <taxon>Pseudomonadati</taxon>
        <taxon>Pseudomonadota</taxon>
        <taxon>Gammaproteobacteria</taxon>
        <taxon>Pseudomonadales</taxon>
        <taxon>Pseudomonadaceae</taxon>
        <taxon>Phytopseudomonas</taxon>
    </lineage>
</organism>
<dbReference type="STRING" id="289370.SAMN05216602_2598"/>
<dbReference type="Pfam" id="PF07277">
    <property type="entry name" value="SapC"/>
    <property type="match status" value="1"/>
</dbReference>
<gene>
    <name evidence="1" type="ORF">SAMN05216602_2598</name>
</gene>
<evidence type="ECO:0000313" key="2">
    <source>
        <dbReference type="Proteomes" id="UP000183018"/>
    </source>
</evidence>
<reference evidence="2" key="1">
    <citation type="submission" date="2016-10" db="EMBL/GenBank/DDBJ databases">
        <authorList>
            <person name="Varghese N."/>
            <person name="Submissions S."/>
        </authorList>
    </citation>
    <scope>NUCLEOTIDE SEQUENCE [LARGE SCALE GENOMIC DNA]</scope>
    <source>
        <strain evidence="2">LMG 22563</strain>
    </source>
</reference>